<dbReference type="Gene3D" id="1.10.150.120">
    <property type="entry name" value="[2Fe-2S]-binding domain"/>
    <property type="match status" value="1"/>
</dbReference>
<dbReference type="FunFam" id="3.10.20.30:FF:000020">
    <property type="entry name" value="Xanthine dehydrogenase iron-sulfur subunit"/>
    <property type="match status" value="1"/>
</dbReference>
<dbReference type="EMBL" id="LWAE01000010">
    <property type="protein sequence ID" value="KZL89246.1"/>
    <property type="molecule type" value="Genomic_DNA"/>
</dbReference>
<dbReference type="GO" id="GO:0051537">
    <property type="term" value="F:2 iron, 2 sulfur cluster binding"/>
    <property type="evidence" value="ECO:0007669"/>
    <property type="project" value="UniProtKB-KW"/>
</dbReference>
<dbReference type="GO" id="GO:0046872">
    <property type="term" value="F:metal ion binding"/>
    <property type="evidence" value="ECO:0007669"/>
    <property type="project" value="UniProtKB-KW"/>
</dbReference>
<keyword evidence="2" id="KW-0479">Metal-binding</keyword>
<dbReference type="OrthoDB" id="9796880at2"/>
<keyword evidence="3 8" id="KW-0560">Oxidoreductase</keyword>
<evidence type="ECO:0000313" key="8">
    <source>
        <dbReference type="EMBL" id="KZL89246.1"/>
    </source>
</evidence>
<keyword evidence="4" id="KW-0408">Iron</keyword>
<gene>
    <name evidence="8" type="primary">cutS_2</name>
    <name evidence="8" type="ORF">CLMAG_54640</name>
</gene>
<dbReference type="PATRIC" id="fig|1121326.3.peg.5533"/>
<keyword evidence="1" id="KW-0001">2Fe-2S</keyword>
<dbReference type="PANTHER" id="PTHR44379:SF5">
    <property type="entry name" value="OXIDOREDUCTASE WITH IRON-SULFUR SUBUNIT"/>
    <property type="match status" value="1"/>
</dbReference>
<dbReference type="Proteomes" id="UP000076603">
    <property type="component" value="Unassembled WGS sequence"/>
</dbReference>
<dbReference type="Pfam" id="PF01799">
    <property type="entry name" value="Fer2_2"/>
    <property type="match status" value="1"/>
</dbReference>
<dbReference type="Gene3D" id="3.10.20.30">
    <property type="match status" value="1"/>
</dbReference>
<accession>A0A161X5J3</accession>
<evidence type="ECO:0000256" key="5">
    <source>
        <dbReference type="ARBA" id="ARBA00023014"/>
    </source>
</evidence>
<dbReference type="GO" id="GO:0016491">
    <property type="term" value="F:oxidoreductase activity"/>
    <property type="evidence" value="ECO:0007669"/>
    <property type="project" value="UniProtKB-KW"/>
</dbReference>
<dbReference type="AlphaFoldDB" id="A0A161X5J3"/>
<evidence type="ECO:0000256" key="1">
    <source>
        <dbReference type="ARBA" id="ARBA00022714"/>
    </source>
</evidence>
<dbReference type="InterPro" id="IPR006058">
    <property type="entry name" value="2Fe2S_fd_BS"/>
</dbReference>
<evidence type="ECO:0000313" key="9">
    <source>
        <dbReference type="Proteomes" id="UP000076603"/>
    </source>
</evidence>
<dbReference type="RefSeq" id="WP_066629809.1">
    <property type="nucleotide sequence ID" value="NZ_LWAE01000010.1"/>
</dbReference>
<sequence>MSIIDKSFESIIVDLEVNGKEYTLQVPPYKTLLEVLREDLNLIGTKMGCEDGNCGVCTLLMDGMAVKSCSILAAQANGRKITTIEGLEGKNALHPLQQSFIDNFALQCGYCTPGMILTAKAILDENPNATEDDIREGLHGNMCRCTGYKSIVRAIEEVRDGKYKEACGEV</sequence>
<dbReference type="SUPFAM" id="SSF47741">
    <property type="entry name" value="CO dehydrogenase ISP C-domain like"/>
    <property type="match status" value="1"/>
</dbReference>
<reference evidence="8 9" key="1">
    <citation type="submission" date="2016-04" db="EMBL/GenBank/DDBJ databases">
        <title>Genome sequence of Clostridium magnum DSM 2767.</title>
        <authorList>
            <person name="Poehlein A."/>
            <person name="Uhlig R."/>
            <person name="Fischer R."/>
            <person name="Bahl H."/>
            <person name="Daniel R."/>
        </authorList>
    </citation>
    <scope>NUCLEOTIDE SEQUENCE [LARGE SCALE GENOMIC DNA]</scope>
    <source>
        <strain evidence="8 9">DSM 2767</strain>
    </source>
</reference>
<dbReference type="SUPFAM" id="SSF54292">
    <property type="entry name" value="2Fe-2S ferredoxin-like"/>
    <property type="match status" value="1"/>
</dbReference>
<organism evidence="8 9">
    <name type="scientific">Clostridium magnum DSM 2767</name>
    <dbReference type="NCBI Taxonomy" id="1121326"/>
    <lineage>
        <taxon>Bacteria</taxon>
        <taxon>Bacillati</taxon>
        <taxon>Bacillota</taxon>
        <taxon>Clostridia</taxon>
        <taxon>Eubacteriales</taxon>
        <taxon>Clostridiaceae</taxon>
        <taxon>Clostridium</taxon>
    </lineage>
</organism>
<evidence type="ECO:0000256" key="6">
    <source>
        <dbReference type="ARBA" id="ARBA00060707"/>
    </source>
</evidence>
<feature type="domain" description="2Fe-2S ferredoxin-type" evidence="7">
    <location>
        <begin position="11"/>
        <end position="87"/>
    </location>
</feature>
<comment type="caution">
    <text evidence="8">The sequence shown here is derived from an EMBL/GenBank/DDBJ whole genome shotgun (WGS) entry which is preliminary data.</text>
</comment>
<proteinExistence type="predicted"/>
<keyword evidence="5" id="KW-0411">Iron-sulfur</keyword>
<dbReference type="PROSITE" id="PS51085">
    <property type="entry name" value="2FE2S_FER_2"/>
    <property type="match status" value="1"/>
</dbReference>
<evidence type="ECO:0000259" key="7">
    <source>
        <dbReference type="PROSITE" id="PS51085"/>
    </source>
</evidence>
<keyword evidence="9" id="KW-1185">Reference proteome</keyword>
<evidence type="ECO:0000256" key="3">
    <source>
        <dbReference type="ARBA" id="ARBA00023002"/>
    </source>
</evidence>
<protein>
    <submittedName>
        <fullName evidence="8">Carbon monoxide dehydrogenase small chain</fullName>
        <ecNumber evidence="8">1.2.99.2</ecNumber>
    </submittedName>
</protein>
<dbReference type="Pfam" id="PF00111">
    <property type="entry name" value="Fer2"/>
    <property type="match status" value="1"/>
</dbReference>
<name>A0A161X5J3_9CLOT</name>
<dbReference type="InterPro" id="IPR051452">
    <property type="entry name" value="Diverse_Oxidoreductases"/>
</dbReference>
<dbReference type="CDD" id="cd00207">
    <property type="entry name" value="fer2"/>
    <property type="match status" value="1"/>
</dbReference>
<dbReference type="PANTHER" id="PTHR44379">
    <property type="entry name" value="OXIDOREDUCTASE WITH IRON-SULFUR SUBUNIT"/>
    <property type="match status" value="1"/>
</dbReference>
<dbReference type="InterPro" id="IPR002888">
    <property type="entry name" value="2Fe-2S-bd"/>
</dbReference>
<dbReference type="InterPro" id="IPR036884">
    <property type="entry name" value="2Fe-2S-bd_dom_sf"/>
</dbReference>
<comment type="pathway">
    <text evidence="6">Alkaloid degradation; nicotine degradation.</text>
</comment>
<evidence type="ECO:0000256" key="4">
    <source>
        <dbReference type="ARBA" id="ARBA00023004"/>
    </source>
</evidence>
<dbReference type="InterPro" id="IPR012675">
    <property type="entry name" value="Beta-grasp_dom_sf"/>
</dbReference>
<evidence type="ECO:0000256" key="2">
    <source>
        <dbReference type="ARBA" id="ARBA00022723"/>
    </source>
</evidence>
<dbReference type="FunFam" id="1.10.150.120:FF:000003">
    <property type="entry name" value="Carbon monoxide dehydrogenase, small subunit"/>
    <property type="match status" value="1"/>
</dbReference>
<dbReference type="STRING" id="1121326.CLMAG_54640"/>
<dbReference type="PROSITE" id="PS00197">
    <property type="entry name" value="2FE2S_FER_1"/>
    <property type="match status" value="1"/>
</dbReference>
<dbReference type="EC" id="1.2.99.2" evidence="8"/>
<dbReference type="InterPro" id="IPR001041">
    <property type="entry name" value="2Fe-2S_ferredoxin-type"/>
</dbReference>
<dbReference type="InterPro" id="IPR036010">
    <property type="entry name" value="2Fe-2S_ferredoxin-like_sf"/>
</dbReference>